<dbReference type="PANTHER" id="PTHR42905:SF16">
    <property type="entry name" value="CARBOXYPHOSPHONOENOLPYRUVATE PHOSPHONOMUTASE-LIKE PROTEIN (AFU_ORTHOLOGUE AFUA_5G07230)"/>
    <property type="match status" value="1"/>
</dbReference>
<dbReference type="Pfam" id="PF13714">
    <property type="entry name" value="PEP_mutase"/>
    <property type="match status" value="1"/>
</dbReference>
<reference evidence="1 2" key="1">
    <citation type="submission" date="2017-05" db="EMBL/GenBank/DDBJ databases">
        <title>The complete genome sequence of Deinococcus ficus isolated from the rhizosphere of the Ficus religiosa L. in Taiwan.</title>
        <authorList>
            <person name="Wu K.-M."/>
            <person name="Liao T.-L."/>
            <person name="Liu Y.-M."/>
            <person name="Young C.-C."/>
            <person name="Tsai S.-F."/>
        </authorList>
    </citation>
    <scope>NUCLEOTIDE SEQUENCE [LARGE SCALE GENOMIC DNA]</scope>
    <source>
        <strain evidence="1 2">CC-FR2-10</strain>
        <plasmid evidence="2">pdfi3</plasmid>
    </source>
</reference>
<dbReference type="EMBL" id="CP021084">
    <property type="protein sequence ID" value="ASN83347.1"/>
    <property type="molecule type" value="Genomic_DNA"/>
</dbReference>
<keyword evidence="1" id="KW-0614">Plasmid</keyword>
<dbReference type="InterPro" id="IPR039556">
    <property type="entry name" value="ICL/PEPM"/>
</dbReference>
<dbReference type="KEGG" id="dfc:DFI_19305"/>
<evidence type="ECO:0008006" key="3">
    <source>
        <dbReference type="Google" id="ProtNLM"/>
    </source>
</evidence>
<name>A0A221T341_9DEIO</name>
<protein>
    <recommendedName>
        <fullName evidence="3">2-methylisocitrate lyase</fullName>
    </recommendedName>
</protein>
<sequence length="282" mass="29424">MTTSPQPASTLAHHFRSLHQAERGFLLPNAWDSASARVFQAAGYPAVGTTSAGIAYARGRQDGQSLTREEMCREVEAIVRAVTVPVNADIEAGYGDSPADVARTVTAFLTAGAVGLNLEDATGDRGQPLYTLDDQQRRLAAARTAADAAGVTAYLNARTDTYLTAFGATEAERLAETVRRGRAYLNAGADCIFVPLVTDPGTIRTLAAELGAVNVMALPGGPAVGDLLDAGASRVSLGQSAMLATLGLTARIARELQETGTSPSMQASFYGFAEAEQLFSPV</sequence>
<dbReference type="AlphaFoldDB" id="A0A221T341"/>
<dbReference type="GO" id="GO:0003824">
    <property type="term" value="F:catalytic activity"/>
    <property type="evidence" value="ECO:0007669"/>
    <property type="project" value="InterPro"/>
</dbReference>
<geneLocation type="plasmid" evidence="2">
    <name>pdfi3</name>
</geneLocation>
<organism evidence="1 2">
    <name type="scientific">Deinococcus ficus</name>
    <dbReference type="NCBI Taxonomy" id="317577"/>
    <lineage>
        <taxon>Bacteria</taxon>
        <taxon>Thermotogati</taxon>
        <taxon>Deinococcota</taxon>
        <taxon>Deinococci</taxon>
        <taxon>Deinococcales</taxon>
        <taxon>Deinococcaceae</taxon>
        <taxon>Deinococcus</taxon>
    </lineage>
</organism>
<evidence type="ECO:0000313" key="1">
    <source>
        <dbReference type="EMBL" id="ASN83347.1"/>
    </source>
</evidence>
<gene>
    <name evidence="1" type="ORF">DFI_19305</name>
</gene>
<dbReference type="SUPFAM" id="SSF51621">
    <property type="entry name" value="Phosphoenolpyruvate/pyruvate domain"/>
    <property type="match status" value="1"/>
</dbReference>
<proteinExistence type="predicted"/>
<dbReference type="Gene3D" id="6.10.250.510">
    <property type="match status" value="1"/>
</dbReference>
<dbReference type="InterPro" id="IPR040442">
    <property type="entry name" value="Pyrv_kinase-like_dom_sf"/>
</dbReference>
<accession>A0A221T341</accession>
<dbReference type="Gene3D" id="3.20.20.60">
    <property type="entry name" value="Phosphoenolpyruvate-binding domains"/>
    <property type="match status" value="1"/>
</dbReference>
<keyword evidence="2" id="KW-1185">Reference proteome</keyword>
<dbReference type="InterPro" id="IPR015813">
    <property type="entry name" value="Pyrv/PenolPyrv_kinase-like_dom"/>
</dbReference>
<dbReference type="PANTHER" id="PTHR42905">
    <property type="entry name" value="PHOSPHOENOLPYRUVATE CARBOXYLASE"/>
    <property type="match status" value="1"/>
</dbReference>
<dbReference type="CDD" id="cd00377">
    <property type="entry name" value="ICL_PEPM"/>
    <property type="match status" value="1"/>
</dbReference>
<dbReference type="RefSeq" id="WP_051307714.1">
    <property type="nucleotide sequence ID" value="NZ_CP021084.1"/>
</dbReference>
<evidence type="ECO:0000313" key="2">
    <source>
        <dbReference type="Proteomes" id="UP000259030"/>
    </source>
</evidence>
<dbReference type="Proteomes" id="UP000259030">
    <property type="component" value="Plasmid pDFI3"/>
</dbReference>